<organism evidence="2 3">
    <name type="scientific">Lithospermum erythrorhizon</name>
    <name type="common">Purple gromwell</name>
    <name type="synonym">Lithospermum officinale var. erythrorhizon</name>
    <dbReference type="NCBI Taxonomy" id="34254"/>
    <lineage>
        <taxon>Eukaryota</taxon>
        <taxon>Viridiplantae</taxon>
        <taxon>Streptophyta</taxon>
        <taxon>Embryophyta</taxon>
        <taxon>Tracheophyta</taxon>
        <taxon>Spermatophyta</taxon>
        <taxon>Magnoliopsida</taxon>
        <taxon>eudicotyledons</taxon>
        <taxon>Gunneridae</taxon>
        <taxon>Pentapetalae</taxon>
        <taxon>asterids</taxon>
        <taxon>lamiids</taxon>
        <taxon>Boraginales</taxon>
        <taxon>Boraginaceae</taxon>
        <taxon>Boraginoideae</taxon>
        <taxon>Lithospermeae</taxon>
        <taxon>Lithospermum</taxon>
    </lineage>
</organism>
<reference evidence="2 3" key="1">
    <citation type="submission" date="2024-01" db="EMBL/GenBank/DDBJ databases">
        <title>The complete chloroplast genome sequence of Lithospermum erythrorhizon: insights into the phylogenetic relationship among Boraginaceae species and the maternal lineages of purple gromwells.</title>
        <authorList>
            <person name="Okada T."/>
            <person name="Watanabe K."/>
        </authorList>
    </citation>
    <scope>NUCLEOTIDE SEQUENCE [LARGE SCALE GENOMIC DNA]</scope>
</reference>
<protein>
    <submittedName>
        <fullName evidence="2">Uncharacterized protein</fullName>
    </submittedName>
</protein>
<sequence>MENSNGTSEGFTKWLGMSVASAFFASLEQCSCVSLTTYESDDEDFEHANGRPLMFTNSRHSNSSISTTTPKSINVENHHV</sequence>
<dbReference type="PANTHER" id="PTHR34061">
    <property type="entry name" value="PROTEIN, PUTATIVE-RELATED"/>
    <property type="match status" value="1"/>
</dbReference>
<dbReference type="EMBL" id="BAABME010002630">
    <property type="protein sequence ID" value="GAA0155468.1"/>
    <property type="molecule type" value="Genomic_DNA"/>
</dbReference>
<dbReference type="PANTHER" id="PTHR34061:SF26">
    <property type="match status" value="1"/>
</dbReference>
<proteinExistence type="predicted"/>
<name>A0AAV3PW28_LITER</name>
<dbReference type="AlphaFoldDB" id="A0AAV3PW28"/>
<feature type="compositionally biased region" description="Polar residues" evidence="1">
    <location>
        <begin position="55"/>
        <end position="80"/>
    </location>
</feature>
<evidence type="ECO:0000256" key="1">
    <source>
        <dbReference type="SAM" id="MobiDB-lite"/>
    </source>
</evidence>
<comment type="caution">
    <text evidence="2">The sequence shown here is derived from an EMBL/GenBank/DDBJ whole genome shotgun (WGS) entry which is preliminary data.</text>
</comment>
<evidence type="ECO:0000313" key="2">
    <source>
        <dbReference type="EMBL" id="GAA0155468.1"/>
    </source>
</evidence>
<keyword evidence="3" id="KW-1185">Reference proteome</keyword>
<accession>A0AAV3PW28</accession>
<dbReference type="Proteomes" id="UP001454036">
    <property type="component" value="Unassembled WGS sequence"/>
</dbReference>
<gene>
    <name evidence="2" type="ORF">LIER_13186</name>
</gene>
<evidence type="ECO:0000313" key="3">
    <source>
        <dbReference type="Proteomes" id="UP001454036"/>
    </source>
</evidence>
<feature type="region of interest" description="Disordered" evidence="1">
    <location>
        <begin position="46"/>
        <end position="80"/>
    </location>
</feature>